<keyword evidence="2" id="KW-0812">Transmembrane</keyword>
<evidence type="ECO:0000313" key="4">
    <source>
        <dbReference type="EMBL" id="SHI05108.1"/>
    </source>
</evidence>
<protein>
    <submittedName>
        <fullName evidence="4">Type II secretion system protein B</fullName>
    </submittedName>
</protein>
<feature type="domain" description="Type II secretion system protein GspB C-terminal" evidence="3">
    <location>
        <begin position="144"/>
        <end position="202"/>
    </location>
</feature>
<evidence type="ECO:0000256" key="1">
    <source>
        <dbReference type="SAM" id="MobiDB-lite"/>
    </source>
</evidence>
<feature type="region of interest" description="Disordered" evidence="1">
    <location>
        <begin position="86"/>
        <end position="128"/>
    </location>
</feature>
<dbReference type="AlphaFoldDB" id="A0A1M5XZX8"/>
<dbReference type="RefSeq" id="WP_073378027.1">
    <property type="nucleotide sequence ID" value="NZ_FQXS01000025.1"/>
</dbReference>
<keyword evidence="5" id="KW-1185">Reference proteome</keyword>
<dbReference type="OrthoDB" id="5432325at2"/>
<name>A0A1M5XZX8_9BACT</name>
<evidence type="ECO:0000313" key="5">
    <source>
        <dbReference type="Proteomes" id="UP000184139"/>
    </source>
</evidence>
<sequence>MSYILDALKKSADERRRVQQSDPLLGQPPVYSTADRQVSQGLLPVLAALLLCLSLATGAGWYWLGARPLPDGESPADTVIRNRTENGQAASVGRQATALPATTTAQTTRTQEVSAEPPGRPAPPEAPTNVPLLVDLSPAMQAAIPEIRFSGHVFSPVPSLRMIMANQTIVREQDLLAPDVRLEEITETGVLLSYRGTRFRVELLPPL</sequence>
<dbReference type="EMBL" id="FQXS01000025">
    <property type="protein sequence ID" value="SHI05108.1"/>
    <property type="molecule type" value="Genomic_DNA"/>
</dbReference>
<evidence type="ECO:0000259" key="3">
    <source>
        <dbReference type="Pfam" id="PF16537"/>
    </source>
</evidence>
<proteinExistence type="predicted"/>
<feature type="transmembrane region" description="Helical" evidence="2">
    <location>
        <begin position="42"/>
        <end position="64"/>
    </location>
</feature>
<accession>A0A1M5XZX8</accession>
<dbReference type="InterPro" id="IPR032389">
    <property type="entry name" value="GspB_C"/>
</dbReference>
<dbReference type="GO" id="GO:0015627">
    <property type="term" value="C:type II protein secretion system complex"/>
    <property type="evidence" value="ECO:0007669"/>
    <property type="project" value="InterPro"/>
</dbReference>
<keyword evidence="2" id="KW-1133">Transmembrane helix</keyword>
<organism evidence="4 5">
    <name type="scientific">Desulfofustis glycolicus DSM 9705</name>
    <dbReference type="NCBI Taxonomy" id="1121409"/>
    <lineage>
        <taxon>Bacteria</taxon>
        <taxon>Pseudomonadati</taxon>
        <taxon>Thermodesulfobacteriota</taxon>
        <taxon>Desulfobulbia</taxon>
        <taxon>Desulfobulbales</taxon>
        <taxon>Desulfocapsaceae</taxon>
        <taxon>Desulfofustis</taxon>
    </lineage>
</organism>
<gene>
    <name evidence="4" type="ORF">SAMN02745124_03481</name>
</gene>
<feature type="compositionally biased region" description="Low complexity" evidence="1">
    <location>
        <begin position="95"/>
        <end position="117"/>
    </location>
</feature>
<dbReference type="Pfam" id="PF16537">
    <property type="entry name" value="T2SSB"/>
    <property type="match status" value="1"/>
</dbReference>
<reference evidence="4 5" key="1">
    <citation type="submission" date="2016-11" db="EMBL/GenBank/DDBJ databases">
        <authorList>
            <person name="Jaros S."/>
            <person name="Januszkiewicz K."/>
            <person name="Wedrychowicz H."/>
        </authorList>
    </citation>
    <scope>NUCLEOTIDE SEQUENCE [LARGE SCALE GENOMIC DNA]</scope>
    <source>
        <strain evidence="4 5">DSM 9705</strain>
    </source>
</reference>
<dbReference type="STRING" id="1121409.SAMN02745124_03481"/>
<evidence type="ECO:0000256" key="2">
    <source>
        <dbReference type="SAM" id="Phobius"/>
    </source>
</evidence>
<dbReference type="Proteomes" id="UP000184139">
    <property type="component" value="Unassembled WGS sequence"/>
</dbReference>
<keyword evidence="2" id="KW-0472">Membrane</keyword>